<dbReference type="GO" id="GO:0005524">
    <property type="term" value="F:ATP binding"/>
    <property type="evidence" value="ECO:0007669"/>
    <property type="project" value="UniProtKB-UniRule"/>
</dbReference>
<keyword evidence="6 8" id="KW-0460">Magnesium</keyword>
<dbReference type="CDD" id="cd03130">
    <property type="entry name" value="GATase1_CobB"/>
    <property type="match status" value="1"/>
</dbReference>
<dbReference type="SUPFAM" id="SSF52317">
    <property type="entry name" value="Class I glutamine amidotransferase-like"/>
    <property type="match status" value="1"/>
</dbReference>
<gene>
    <name evidence="8" type="primary">cbiA</name>
    <name evidence="11" type="ORF">HNR65_000050</name>
</gene>
<comment type="similarity">
    <text evidence="8">Belongs to the CobB/CbiA family.</text>
</comment>
<reference evidence="11 12" key="1">
    <citation type="submission" date="2020-07" db="EMBL/GenBank/DDBJ databases">
        <title>Genomic Encyclopedia of Type Strains, Phase IV (KMG-IV): sequencing the most valuable type-strain genomes for metagenomic binning, comparative biology and taxonomic classification.</title>
        <authorList>
            <person name="Goeker M."/>
        </authorList>
    </citation>
    <scope>NUCLEOTIDE SEQUENCE [LARGE SCALE GENOMIC DNA]</scope>
    <source>
        <strain evidence="11 12">DSM 17721</strain>
    </source>
</reference>
<evidence type="ECO:0000313" key="11">
    <source>
        <dbReference type="EMBL" id="MBA2879743.1"/>
    </source>
</evidence>
<dbReference type="Proteomes" id="UP000525298">
    <property type="component" value="Unassembled WGS sequence"/>
</dbReference>
<comment type="cofactor">
    <cofactor evidence="1 8">
        <name>Mg(2+)</name>
        <dbReference type="ChEBI" id="CHEBI:18420"/>
    </cofactor>
</comment>
<dbReference type="InterPro" id="IPR029062">
    <property type="entry name" value="Class_I_gatase-like"/>
</dbReference>
<evidence type="ECO:0000256" key="1">
    <source>
        <dbReference type="ARBA" id="ARBA00001946"/>
    </source>
</evidence>
<dbReference type="GO" id="GO:0009236">
    <property type="term" value="P:cobalamin biosynthetic process"/>
    <property type="evidence" value="ECO:0007669"/>
    <property type="project" value="UniProtKB-UniRule"/>
</dbReference>
<evidence type="ECO:0000256" key="2">
    <source>
        <dbReference type="ARBA" id="ARBA00022573"/>
    </source>
</evidence>
<feature type="site" description="Increases nucleophilicity of active site Cys" evidence="8">
    <location>
        <position position="461"/>
    </location>
</feature>
<comment type="function">
    <text evidence="8">Catalyzes the ATP-dependent amidation of the two carboxylate groups at positions a and c of cobyrinate, using either L-glutamine or ammonia as the nitrogen source.</text>
</comment>
<feature type="active site" description="Nucleophile" evidence="8">
    <location>
        <position position="356"/>
    </location>
</feature>
<evidence type="ECO:0000256" key="7">
    <source>
        <dbReference type="ARBA" id="ARBA00022962"/>
    </source>
</evidence>
<proteinExistence type="inferred from homology"/>
<dbReference type="Gene3D" id="3.40.50.880">
    <property type="match status" value="1"/>
</dbReference>
<dbReference type="Gene3D" id="3.40.50.300">
    <property type="entry name" value="P-loop containing nucleotide triphosphate hydrolases"/>
    <property type="match status" value="1"/>
</dbReference>
<dbReference type="NCBIfam" id="NF002204">
    <property type="entry name" value="PRK01077.1"/>
    <property type="match status" value="1"/>
</dbReference>
<comment type="pathway">
    <text evidence="8">Cofactor biosynthesis; adenosylcobalamin biosynthesis; cob(II)yrinate a,c-diamide from sirohydrochlorin (anaerobic route): step 10/10.</text>
</comment>
<keyword evidence="12" id="KW-1185">Reference proteome</keyword>
<keyword evidence="2 8" id="KW-0169">Cobalamin biosynthesis</keyword>
<keyword evidence="5 8" id="KW-0067">ATP-binding</keyword>
<dbReference type="EC" id="6.3.5.11" evidence="8"/>
<evidence type="ECO:0000259" key="9">
    <source>
        <dbReference type="Pfam" id="PF01656"/>
    </source>
</evidence>
<dbReference type="InterPro" id="IPR011698">
    <property type="entry name" value="GATase_3"/>
</dbReference>
<feature type="domain" description="CobB/CobQ-like glutamine amidotransferase" evidence="10">
    <location>
        <begin position="274"/>
        <end position="465"/>
    </location>
</feature>
<keyword evidence="7 8" id="KW-0315">Glutamine amidotransferase</keyword>
<evidence type="ECO:0000256" key="3">
    <source>
        <dbReference type="ARBA" id="ARBA00022598"/>
    </source>
</evidence>
<comment type="domain">
    <text evidence="8">Comprises of two domains. The C-terminal domain contains the binding site for glutamine and catalyzes the hydrolysis of this substrate to glutamate and ammonia. The N-terminal domain is anticipated to bind ATP and cobyrinate and catalyzes the ultimate synthesis of the diamide product. The ammonia produced via the glutaminase domain is probably translocated to the adjacent domain via a molecular tunnel, where it reacts with an activated intermediate.</text>
</comment>
<dbReference type="SUPFAM" id="SSF52540">
    <property type="entry name" value="P-loop containing nucleoside triphosphate hydrolases"/>
    <property type="match status" value="1"/>
</dbReference>
<dbReference type="Pfam" id="PF01656">
    <property type="entry name" value="CbiA"/>
    <property type="match status" value="1"/>
</dbReference>
<evidence type="ECO:0000256" key="5">
    <source>
        <dbReference type="ARBA" id="ARBA00022840"/>
    </source>
</evidence>
<evidence type="ECO:0000256" key="6">
    <source>
        <dbReference type="ARBA" id="ARBA00022842"/>
    </source>
</evidence>
<evidence type="ECO:0000313" key="12">
    <source>
        <dbReference type="Proteomes" id="UP000525298"/>
    </source>
</evidence>
<dbReference type="PANTHER" id="PTHR43873:SF1">
    <property type="entry name" value="COBYRINATE A,C-DIAMIDE SYNTHASE"/>
    <property type="match status" value="1"/>
</dbReference>
<protein>
    <recommendedName>
        <fullName evidence="8">Cobyrinate a,c-diamide synthase</fullName>
        <ecNumber evidence="8">6.3.5.11</ecNumber>
    </recommendedName>
    <alternativeName>
        <fullName evidence="8">Cobyrinic acid a,c-diamide synthetase</fullName>
    </alternativeName>
</protein>
<dbReference type="CDD" id="cd05388">
    <property type="entry name" value="CobB_N"/>
    <property type="match status" value="1"/>
</dbReference>
<dbReference type="AlphaFoldDB" id="A0A7W0C601"/>
<name>A0A7W0C601_9BACT</name>
<evidence type="ECO:0000259" key="10">
    <source>
        <dbReference type="Pfam" id="PF07685"/>
    </source>
</evidence>
<comment type="caution">
    <text evidence="11">The sequence shown here is derived from an EMBL/GenBank/DDBJ whole genome shotgun (WGS) entry which is preliminary data.</text>
</comment>
<dbReference type="RefSeq" id="WP_181549446.1">
    <property type="nucleotide sequence ID" value="NZ_JACDUS010000001.1"/>
</dbReference>
<dbReference type="Pfam" id="PF07685">
    <property type="entry name" value="GATase_3"/>
    <property type="match status" value="1"/>
</dbReference>
<evidence type="ECO:0000256" key="8">
    <source>
        <dbReference type="HAMAP-Rule" id="MF_00027"/>
    </source>
</evidence>
<dbReference type="PANTHER" id="PTHR43873">
    <property type="entry name" value="COBYRINATE A,C-DIAMIDE SYNTHASE"/>
    <property type="match status" value="1"/>
</dbReference>
<dbReference type="GO" id="GO:0042242">
    <property type="term" value="F:cobyrinic acid a,c-diamide synthase activity"/>
    <property type="evidence" value="ECO:0007669"/>
    <property type="project" value="UniProtKB-UniRule"/>
</dbReference>
<organism evidence="11 12">
    <name type="scientific">Desulfosalsimonas propionicica</name>
    <dbReference type="NCBI Taxonomy" id="332175"/>
    <lineage>
        <taxon>Bacteria</taxon>
        <taxon>Pseudomonadati</taxon>
        <taxon>Thermodesulfobacteriota</taxon>
        <taxon>Desulfobacteria</taxon>
        <taxon>Desulfobacterales</taxon>
        <taxon>Desulfosalsimonadaceae</taxon>
        <taxon>Desulfosalsimonas</taxon>
    </lineage>
</organism>
<keyword evidence="4 8" id="KW-0547">Nucleotide-binding</keyword>
<feature type="domain" description="CobQ/CobB/MinD/ParA nucleotide binding" evidence="9">
    <location>
        <begin position="11"/>
        <end position="187"/>
    </location>
</feature>
<dbReference type="InterPro" id="IPR027417">
    <property type="entry name" value="P-loop_NTPase"/>
</dbReference>
<dbReference type="NCBIfam" id="TIGR00379">
    <property type="entry name" value="cobB"/>
    <property type="match status" value="1"/>
</dbReference>
<dbReference type="InterPro" id="IPR002586">
    <property type="entry name" value="CobQ/CobB/MinD/ParA_Nub-bd_dom"/>
</dbReference>
<dbReference type="HAMAP" id="MF_00027">
    <property type="entry name" value="CobB_CbiA"/>
    <property type="match status" value="1"/>
</dbReference>
<comment type="catalytic activity">
    <reaction evidence="8">
        <text>cob(II)yrinate + 2 L-glutamine + 2 ATP + 2 H2O = cob(II)yrinate a,c diamide + 2 L-glutamate + 2 ADP + 2 phosphate + 2 H(+)</text>
        <dbReference type="Rhea" id="RHEA:26289"/>
        <dbReference type="ChEBI" id="CHEBI:15377"/>
        <dbReference type="ChEBI" id="CHEBI:15378"/>
        <dbReference type="ChEBI" id="CHEBI:29985"/>
        <dbReference type="ChEBI" id="CHEBI:30616"/>
        <dbReference type="ChEBI" id="CHEBI:43474"/>
        <dbReference type="ChEBI" id="CHEBI:58359"/>
        <dbReference type="ChEBI" id="CHEBI:58537"/>
        <dbReference type="ChEBI" id="CHEBI:58894"/>
        <dbReference type="ChEBI" id="CHEBI:456216"/>
        <dbReference type="EC" id="6.3.5.11"/>
    </reaction>
</comment>
<accession>A0A7W0C601</accession>
<comment type="miscellaneous">
    <text evidence="8">The a and c carboxylates of cobyrinate are activated for nucleophilic attack via formation of a phosphorylated intermediate by ATP. CbiA catalyzes first the amidation of the c-carboxylate, and then that of the a-carboxylate.</text>
</comment>
<keyword evidence="3 8" id="KW-0436">Ligase</keyword>
<dbReference type="PROSITE" id="PS51274">
    <property type="entry name" value="GATASE_COBBQ"/>
    <property type="match status" value="1"/>
</dbReference>
<dbReference type="InterPro" id="IPR004484">
    <property type="entry name" value="CbiA/CobB_synth"/>
</dbReference>
<sequence length="487" mass="52249">MEPAQKISRVLIAALRGGSGKTVVSIGLISALARQGYIVAPFKKGPDYIDAGWLALAAGRTCHNLDPFLFSDVCVKASFSRHSADADLSVIEGNRGLYDGLDAQGTTSTASLAKLLNTPVILCVDCTKTTRTMAAIILGCLHFDPMVNICGVILNRVAGARHERILRSSIESRCNVPVFGAIPKLPGQDFPERHMGLIPTPEHALAAGAVEAVANAVSSNVDLDRVVETARKAAENPFASESGSNARQQARAPISLSAGDQGETDALCDKNHVRIGVIRDSAFQFYYPENLAALDALGAEIVNLSPLSDSGLHDVHGLYIGGGFPETHAFQLAQNIAFRNAVKAAADCGLPIYAECGGLMYLGQSLVLEGETYPMTGVFPLVFGFSSGRPQGHGYTIADVDGPNLYFPEGTRIRGHEFHYSRVLEFTGRESDMVFCMEKGRGIVNKRDGLCYKNVLATYTHIHCLGMPGWAPAFIKAARNYQHQAQK</sequence>
<dbReference type="EMBL" id="JACDUS010000001">
    <property type="protein sequence ID" value="MBA2879743.1"/>
    <property type="molecule type" value="Genomic_DNA"/>
</dbReference>
<dbReference type="UniPathway" id="UPA00148">
    <property type="reaction ID" value="UER00231"/>
</dbReference>
<evidence type="ECO:0000256" key="4">
    <source>
        <dbReference type="ARBA" id="ARBA00022741"/>
    </source>
</evidence>